<dbReference type="AlphaFoldDB" id="A0A1R0H142"/>
<keyword evidence="2" id="KW-1185">Reference proteome</keyword>
<evidence type="ECO:0000313" key="2">
    <source>
        <dbReference type="Proteomes" id="UP000187455"/>
    </source>
</evidence>
<dbReference type="EMBL" id="LSSL01001211">
    <property type="protein sequence ID" value="OLY82854.1"/>
    <property type="molecule type" value="Genomic_DNA"/>
</dbReference>
<gene>
    <name evidence="1" type="ORF">AYI68_g3017</name>
</gene>
<protein>
    <submittedName>
        <fullName evidence="1">Uncharacterized protein</fullName>
    </submittedName>
</protein>
<evidence type="ECO:0000313" key="1">
    <source>
        <dbReference type="EMBL" id="OLY82854.1"/>
    </source>
</evidence>
<accession>A0A1R0H142</accession>
<dbReference type="Proteomes" id="UP000187455">
    <property type="component" value="Unassembled WGS sequence"/>
</dbReference>
<organism evidence="1 2">
    <name type="scientific">Smittium mucronatum</name>
    <dbReference type="NCBI Taxonomy" id="133383"/>
    <lineage>
        <taxon>Eukaryota</taxon>
        <taxon>Fungi</taxon>
        <taxon>Fungi incertae sedis</taxon>
        <taxon>Zoopagomycota</taxon>
        <taxon>Kickxellomycotina</taxon>
        <taxon>Harpellomycetes</taxon>
        <taxon>Harpellales</taxon>
        <taxon>Legeriomycetaceae</taxon>
        <taxon>Smittium</taxon>
    </lineage>
</organism>
<reference evidence="1 2" key="1">
    <citation type="journal article" date="2016" name="Mol. Biol. Evol.">
        <title>Genome-Wide Survey of Gut Fungi (Harpellales) Reveals the First Horizontally Transferred Ubiquitin Gene from a Mosquito Host.</title>
        <authorList>
            <person name="Wang Y."/>
            <person name="White M.M."/>
            <person name="Kvist S."/>
            <person name="Moncalvo J.M."/>
        </authorList>
    </citation>
    <scope>NUCLEOTIDE SEQUENCE [LARGE SCALE GENOMIC DNA]</scope>
    <source>
        <strain evidence="1 2">ALG-7-W6</strain>
    </source>
</reference>
<sequence length="144" mass="16545">MGIFMRNHELLEFGAYPYGYASEVDAWREVAEDCDRYTFVSISSQVSVLGDDLDSYINLTKEPVTEDLESSLLELSISLCPYPQKVPRLLLLPLQLVETDDCTSNSSLSVASFLAARQQFRAEDLYQYNWYREFSSEIYNLVLL</sequence>
<comment type="caution">
    <text evidence="1">The sequence shown here is derived from an EMBL/GenBank/DDBJ whole genome shotgun (WGS) entry which is preliminary data.</text>
</comment>
<name>A0A1R0H142_9FUNG</name>
<proteinExistence type="predicted"/>